<name>A0A7X0TMB1_9LIST</name>
<comment type="caution">
    <text evidence="1">The sequence shown here is derived from an EMBL/GenBank/DDBJ whole genome shotgun (WGS) entry which is preliminary data.</text>
</comment>
<evidence type="ECO:0000313" key="1">
    <source>
        <dbReference type="EMBL" id="MBC1331856.1"/>
    </source>
</evidence>
<dbReference type="Pfam" id="PF07799">
    <property type="entry name" value="DUF1643"/>
    <property type="match status" value="1"/>
</dbReference>
<sequence length="166" mass="19304">MKTEKETLRTEAIFSEDGLHRYSQLREWDKKKPMAMVITIAPSHQSNLQYDLTNVLVMNQLIELGYGSYYAVNLYSKIGLSHHLKELAKGWDEAGDALIVEQAGHVDQIILAYGSITTKKEVAERERLLLEKLQKYHEKIRLLTDDKQKQGYHPLSPKVRKIWRLK</sequence>
<gene>
    <name evidence="1" type="ORF">HB759_07885</name>
    <name evidence="2" type="ORF">HBP98_04565</name>
</gene>
<protein>
    <submittedName>
        <fullName evidence="1">DUF1643 domain-containing protein</fullName>
    </submittedName>
</protein>
<evidence type="ECO:0000313" key="2">
    <source>
        <dbReference type="EMBL" id="MBC2371278.1"/>
    </source>
</evidence>
<dbReference type="EMBL" id="JAARMV010000001">
    <property type="protein sequence ID" value="MBC2371278.1"/>
    <property type="molecule type" value="Genomic_DNA"/>
</dbReference>
<dbReference type="AlphaFoldDB" id="A0A7X0TMB1"/>
<dbReference type="InterPro" id="IPR012441">
    <property type="entry name" value="DUF1643"/>
</dbReference>
<organism evidence="1 3">
    <name type="scientific">Listeria booriae</name>
    <dbReference type="NCBI Taxonomy" id="1552123"/>
    <lineage>
        <taxon>Bacteria</taxon>
        <taxon>Bacillati</taxon>
        <taxon>Bacillota</taxon>
        <taxon>Bacilli</taxon>
        <taxon>Bacillales</taxon>
        <taxon>Listeriaceae</taxon>
        <taxon>Listeria</taxon>
    </lineage>
</organism>
<dbReference type="RefSeq" id="WP_185373651.1">
    <property type="nucleotide sequence ID" value="NZ_JAARMV010000001.1"/>
</dbReference>
<accession>A0A7X0TMB1</accession>
<dbReference type="Proteomes" id="UP000532866">
    <property type="component" value="Unassembled WGS sequence"/>
</dbReference>
<dbReference type="Proteomes" id="UP000546244">
    <property type="component" value="Unassembled WGS sequence"/>
</dbReference>
<evidence type="ECO:0000313" key="4">
    <source>
        <dbReference type="Proteomes" id="UP000546244"/>
    </source>
</evidence>
<reference evidence="3 4" key="1">
    <citation type="submission" date="2020-03" db="EMBL/GenBank/DDBJ databases">
        <title>Soil Listeria distribution.</title>
        <authorList>
            <person name="Liao J."/>
            <person name="Wiedmann M."/>
        </authorList>
    </citation>
    <scope>NUCLEOTIDE SEQUENCE [LARGE SCALE GENOMIC DNA]</scope>
    <source>
        <strain evidence="1 3">FSL L7-1833</strain>
        <strain evidence="2 4">FSL L7-1850</strain>
    </source>
</reference>
<dbReference type="EMBL" id="JAAROL010000002">
    <property type="protein sequence ID" value="MBC1331856.1"/>
    <property type="molecule type" value="Genomic_DNA"/>
</dbReference>
<evidence type="ECO:0000313" key="3">
    <source>
        <dbReference type="Proteomes" id="UP000532866"/>
    </source>
</evidence>
<proteinExistence type="predicted"/>